<keyword evidence="2" id="KW-1185">Reference proteome</keyword>
<evidence type="ECO:0000313" key="2">
    <source>
        <dbReference type="Proteomes" id="UP001448207"/>
    </source>
</evidence>
<organism evidence="1 2">
    <name type="scientific">Phycomyces blakesleeanus</name>
    <dbReference type="NCBI Taxonomy" id="4837"/>
    <lineage>
        <taxon>Eukaryota</taxon>
        <taxon>Fungi</taxon>
        <taxon>Fungi incertae sedis</taxon>
        <taxon>Mucoromycota</taxon>
        <taxon>Mucoromycotina</taxon>
        <taxon>Mucoromycetes</taxon>
        <taxon>Mucorales</taxon>
        <taxon>Phycomycetaceae</taxon>
        <taxon>Phycomyces</taxon>
    </lineage>
</organism>
<dbReference type="EMBL" id="JBCLYO010000005">
    <property type="protein sequence ID" value="KAL0088686.1"/>
    <property type="molecule type" value="Genomic_DNA"/>
</dbReference>
<dbReference type="Proteomes" id="UP001448207">
    <property type="component" value="Unassembled WGS sequence"/>
</dbReference>
<comment type="caution">
    <text evidence="1">The sequence shown here is derived from an EMBL/GenBank/DDBJ whole genome shotgun (WGS) entry which is preliminary data.</text>
</comment>
<sequence>MFPIITSSWCSSCFFFEGQLLGTLGQKISNQTHVKLYSEVQAQACLLIAISNSSSSKHYTFIRYYQYSWNHNSVPQTMHFDNVFVV</sequence>
<protein>
    <submittedName>
        <fullName evidence="1">Uncharacterized protein</fullName>
    </submittedName>
</protein>
<name>A0ABR3B2Q3_PHYBL</name>
<gene>
    <name evidence="1" type="ORF">J3Q64DRAFT_1730805</name>
</gene>
<evidence type="ECO:0000313" key="1">
    <source>
        <dbReference type="EMBL" id="KAL0088686.1"/>
    </source>
</evidence>
<accession>A0ABR3B2Q3</accession>
<reference evidence="1 2" key="1">
    <citation type="submission" date="2024-04" db="EMBL/GenBank/DDBJ databases">
        <title>Symmetric and asymmetric DNA N6-adenine methylation regulates different biological responses in Mucorales.</title>
        <authorList>
            <consortium name="Lawrence Berkeley National Laboratory"/>
            <person name="Lax C."/>
            <person name="Mondo S.J."/>
            <person name="Osorio-Concepcion M."/>
            <person name="Muszewska A."/>
            <person name="Corrochano-Luque M."/>
            <person name="Gutierrez G."/>
            <person name="Riley R."/>
            <person name="Lipzen A."/>
            <person name="Guo J."/>
            <person name="Hundley H."/>
            <person name="Amirebrahimi M."/>
            <person name="Ng V."/>
            <person name="Lorenzo-Gutierrez D."/>
            <person name="Binder U."/>
            <person name="Yang J."/>
            <person name="Song Y."/>
            <person name="Canovas D."/>
            <person name="Navarro E."/>
            <person name="Freitag M."/>
            <person name="Gabaldon T."/>
            <person name="Grigoriev I.V."/>
            <person name="Corrochano L.M."/>
            <person name="Nicolas F.E."/>
            <person name="Garre V."/>
        </authorList>
    </citation>
    <scope>NUCLEOTIDE SEQUENCE [LARGE SCALE GENOMIC DNA]</scope>
    <source>
        <strain evidence="1 2">L51</strain>
    </source>
</reference>
<proteinExistence type="predicted"/>